<name>A0AAQ3QRT8_9LILI</name>
<gene>
    <name evidence="3" type="ORF">Cni_G27848</name>
</gene>
<evidence type="ECO:0000313" key="4">
    <source>
        <dbReference type="Proteomes" id="UP001327560"/>
    </source>
</evidence>
<feature type="compositionally biased region" description="Basic and acidic residues" evidence="1">
    <location>
        <begin position="59"/>
        <end position="74"/>
    </location>
</feature>
<protein>
    <submittedName>
        <fullName evidence="3">Uncharacterized protein</fullName>
    </submittedName>
</protein>
<evidence type="ECO:0000256" key="1">
    <source>
        <dbReference type="SAM" id="MobiDB-lite"/>
    </source>
</evidence>
<proteinExistence type="predicted"/>
<keyword evidence="4" id="KW-1185">Reference proteome</keyword>
<evidence type="ECO:0000256" key="2">
    <source>
        <dbReference type="SAM" id="SignalP"/>
    </source>
</evidence>
<dbReference type="AlphaFoldDB" id="A0AAQ3QRT8"/>
<feature type="region of interest" description="Disordered" evidence="1">
    <location>
        <begin position="57"/>
        <end position="117"/>
    </location>
</feature>
<feature type="compositionally biased region" description="Low complexity" evidence="1">
    <location>
        <begin position="106"/>
        <end position="117"/>
    </location>
</feature>
<reference evidence="3 4" key="1">
    <citation type="submission" date="2023-10" db="EMBL/GenBank/DDBJ databases">
        <title>Chromosome-scale genome assembly provides insights into flower coloration mechanisms of Canna indica.</title>
        <authorList>
            <person name="Li C."/>
        </authorList>
    </citation>
    <scope>NUCLEOTIDE SEQUENCE [LARGE SCALE GENOMIC DNA]</scope>
    <source>
        <tissue evidence="3">Flower</tissue>
    </source>
</reference>
<accession>A0AAQ3QRT8</accession>
<evidence type="ECO:0000313" key="3">
    <source>
        <dbReference type="EMBL" id="WOL19051.1"/>
    </source>
</evidence>
<feature type="chain" id="PRO_5043048477" evidence="2">
    <location>
        <begin position="23"/>
        <end position="138"/>
    </location>
</feature>
<organism evidence="3 4">
    <name type="scientific">Canna indica</name>
    <name type="common">Indian-shot</name>
    <dbReference type="NCBI Taxonomy" id="4628"/>
    <lineage>
        <taxon>Eukaryota</taxon>
        <taxon>Viridiplantae</taxon>
        <taxon>Streptophyta</taxon>
        <taxon>Embryophyta</taxon>
        <taxon>Tracheophyta</taxon>
        <taxon>Spermatophyta</taxon>
        <taxon>Magnoliopsida</taxon>
        <taxon>Liliopsida</taxon>
        <taxon>Zingiberales</taxon>
        <taxon>Cannaceae</taxon>
        <taxon>Canna</taxon>
    </lineage>
</organism>
<sequence>MKTFNLLPFLLTSLLQVCSCAANQNTLHGEEKPVHQLHHQLREAQLPAQGLNVSSGVESLRREKKNELGTDGRMLRGFSSGAGRGGHAKGEGSLHKQLLRQRHSHSSSSTLRQPPSSSSSLTRVIVYALSFFSLLLCR</sequence>
<keyword evidence="2" id="KW-0732">Signal</keyword>
<dbReference type="Proteomes" id="UP001327560">
    <property type="component" value="Chromosome 9"/>
</dbReference>
<dbReference type="EMBL" id="CP136898">
    <property type="protein sequence ID" value="WOL19051.1"/>
    <property type="molecule type" value="Genomic_DNA"/>
</dbReference>
<feature type="signal peptide" evidence="2">
    <location>
        <begin position="1"/>
        <end position="22"/>
    </location>
</feature>